<evidence type="ECO:0000313" key="4">
    <source>
        <dbReference type="EMBL" id="TXB64473.1"/>
    </source>
</evidence>
<dbReference type="OrthoDB" id="9803990at2"/>
<dbReference type="RefSeq" id="WP_147166768.1">
    <property type="nucleotide sequence ID" value="NZ_VOOR01000011.1"/>
</dbReference>
<dbReference type="AlphaFoldDB" id="A0A5C6RQF6"/>
<feature type="signal peptide" evidence="2">
    <location>
        <begin position="1"/>
        <end position="18"/>
    </location>
</feature>
<dbReference type="InterPro" id="IPR029058">
    <property type="entry name" value="AB_hydrolase_fold"/>
</dbReference>
<protein>
    <submittedName>
        <fullName evidence="4">Alpha/beta hydrolase</fullName>
    </submittedName>
</protein>
<feature type="domain" description="BD-FAE-like" evidence="3">
    <location>
        <begin position="35"/>
        <end position="153"/>
    </location>
</feature>
<dbReference type="InterPro" id="IPR049492">
    <property type="entry name" value="BD-FAE-like_dom"/>
</dbReference>
<feature type="chain" id="PRO_5022828641" evidence="2">
    <location>
        <begin position="19"/>
        <end position="304"/>
    </location>
</feature>
<dbReference type="Proteomes" id="UP000321580">
    <property type="component" value="Unassembled WGS sequence"/>
</dbReference>
<dbReference type="Pfam" id="PF20434">
    <property type="entry name" value="BD-FAE"/>
    <property type="match status" value="1"/>
</dbReference>
<dbReference type="SUPFAM" id="SSF53474">
    <property type="entry name" value="alpha/beta-Hydrolases"/>
    <property type="match status" value="1"/>
</dbReference>
<keyword evidence="1 4" id="KW-0378">Hydrolase</keyword>
<gene>
    <name evidence="4" type="ORF">FRY97_07175</name>
</gene>
<dbReference type="PANTHER" id="PTHR48081">
    <property type="entry name" value="AB HYDROLASE SUPERFAMILY PROTEIN C4A8.06C"/>
    <property type="match status" value="1"/>
</dbReference>
<evidence type="ECO:0000256" key="1">
    <source>
        <dbReference type="ARBA" id="ARBA00022801"/>
    </source>
</evidence>
<dbReference type="PROSITE" id="PS51257">
    <property type="entry name" value="PROKAR_LIPOPROTEIN"/>
    <property type="match status" value="1"/>
</dbReference>
<keyword evidence="2" id="KW-0732">Signal</keyword>
<evidence type="ECO:0000256" key="2">
    <source>
        <dbReference type="SAM" id="SignalP"/>
    </source>
</evidence>
<proteinExistence type="predicted"/>
<name>A0A5C6RQF6_9BACT</name>
<accession>A0A5C6RQF6</accession>
<reference evidence="4 5" key="1">
    <citation type="submission" date="2019-08" db="EMBL/GenBank/DDBJ databases">
        <title>Genome of Phaeodactylibacter luteus.</title>
        <authorList>
            <person name="Bowman J.P."/>
        </authorList>
    </citation>
    <scope>NUCLEOTIDE SEQUENCE [LARGE SCALE GENOMIC DNA]</scope>
    <source>
        <strain evidence="4 5">KCTC 42180</strain>
    </source>
</reference>
<organism evidence="4 5">
    <name type="scientific">Phaeodactylibacter luteus</name>
    <dbReference type="NCBI Taxonomy" id="1564516"/>
    <lineage>
        <taxon>Bacteria</taxon>
        <taxon>Pseudomonadati</taxon>
        <taxon>Bacteroidota</taxon>
        <taxon>Saprospiria</taxon>
        <taxon>Saprospirales</taxon>
        <taxon>Haliscomenobacteraceae</taxon>
        <taxon>Phaeodactylibacter</taxon>
    </lineage>
</organism>
<dbReference type="GO" id="GO:0016787">
    <property type="term" value="F:hydrolase activity"/>
    <property type="evidence" value="ECO:0007669"/>
    <property type="project" value="UniProtKB-KW"/>
</dbReference>
<dbReference type="InterPro" id="IPR050300">
    <property type="entry name" value="GDXG_lipolytic_enzyme"/>
</dbReference>
<dbReference type="Gene3D" id="3.40.50.1820">
    <property type="entry name" value="alpha/beta hydrolase"/>
    <property type="match status" value="1"/>
</dbReference>
<sequence length="304" mass="32551">MKTALLLFFAAFSLCACAQHRTLTYYENDSLSLQLDLFLPEKTTGAAPVPLLLFVHGGGFATGSRQFGHPLCSALATEGIAAASISYSLYMKDKSFSCDGVLTEKIHAIRLAVSQLWQATAYLLEHGPALGIDTSKVFIAGSSAGGETVLHAAFWDRSLMSLYPGRLPDGFQYRGLISGAGAIMDLNLIRPDNALPMMVFHGSNDPVVPYGTAAHHFCSTDAPGWLMLFGSRSIYEHAIALGLSVDLTTFCGDGHERAGAFFNSDPQPVLRFLQAVLAGDVFQHHRIEGKGEGASLPCGSPIRP</sequence>
<keyword evidence="5" id="KW-1185">Reference proteome</keyword>
<comment type="caution">
    <text evidence="4">The sequence shown here is derived from an EMBL/GenBank/DDBJ whole genome shotgun (WGS) entry which is preliminary data.</text>
</comment>
<evidence type="ECO:0000313" key="5">
    <source>
        <dbReference type="Proteomes" id="UP000321580"/>
    </source>
</evidence>
<evidence type="ECO:0000259" key="3">
    <source>
        <dbReference type="Pfam" id="PF20434"/>
    </source>
</evidence>
<dbReference type="EMBL" id="VOOR01000011">
    <property type="protein sequence ID" value="TXB64473.1"/>
    <property type="molecule type" value="Genomic_DNA"/>
</dbReference>